<keyword evidence="2" id="KW-1185">Reference proteome</keyword>
<sequence>MKSAPSQTVVAGVLRRCEPAPDGFGGDVEIEVEVNESPDPAGDFIRPQPGTVLTAFFGELGPPVQRLTGSPVRATLTWLGGPGGGRAVVQRLVKR</sequence>
<evidence type="ECO:0000313" key="1">
    <source>
        <dbReference type="EMBL" id="ARN21782.1"/>
    </source>
</evidence>
<gene>
    <name evidence="1" type="ORF">A4W93_18825</name>
</gene>
<proteinExistence type="predicted"/>
<reference evidence="1 2" key="1">
    <citation type="submission" date="2016-04" db="EMBL/GenBank/DDBJ databases">
        <title>Complete genome sequence of natural rubber-degrading, novel Gram-negative bacterium, Rhizobacter gummiphilus strain NS21.</title>
        <authorList>
            <person name="Tabata M."/>
            <person name="Kasai D."/>
            <person name="Fukuda M."/>
        </authorList>
    </citation>
    <scope>NUCLEOTIDE SEQUENCE [LARGE SCALE GENOMIC DNA]</scope>
    <source>
        <strain evidence="1 2">NS21</strain>
    </source>
</reference>
<dbReference type="RefSeq" id="WP_085752076.1">
    <property type="nucleotide sequence ID" value="NZ_BSPR01000009.1"/>
</dbReference>
<evidence type="ECO:0000313" key="2">
    <source>
        <dbReference type="Proteomes" id="UP000193427"/>
    </source>
</evidence>
<name>A0A1W6LC03_9BURK</name>
<dbReference type="OrthoDB" id="8452954at2"/>
<accession>A0A1W6LC03</accession>
<dbReference type="KEGG" id="rgu:A4W93_18825"/>
<organism evidence="1 2">
    <name type="scientific">Piscinibacter gummiphilus</name>
    <dbReference type="NCBI Taxonomy" id="946333"/>
    <lineage>
        <taxon>Bacteria</taxon>
        <taxon>Pseudomonadati</taxon>
        <taxon>Pseudomonadota</taxon>
        <taxon>Betaproteobacteria</taxon>
        <taxon>Burkholderiales</taxon>
        <taxon>Sphaerotilaceae</taxon>
        <taxon>Piscinibacter</taxon>
    </lineage>
</organism>
<dbReference type="AlphaFoldDB" id="A0A1W6LC03"/>
<dbReference type="EMBL" id="CP015118">
    <property type="protein sequence ID" value="ARN21782.1"/>
    <property type="molecule type" value="Genomic_DNA"/>
</dbReference>
<dbReference type="STRING" id="946333.A4W93_18825"/>
<dbReference type="Proteomes" id="UP000193427">
    <property type="component" value="Chromosome"/>
</dbReference>
<protein>
    <submittedName>
        <fullName evidence="1">Uncharacterized protein</fullName>
    </submittedName>
</protein>